<gene>
    <name evidence="1" type="ORF">SDC9_131313</name>
</gene>
<organism evidence="1">
    <name type="scientific">bioreactor metagenome</name>
    <dbReference type="NCBI Taxonomy" id="1076179"/>
    <lineage>
        <taxon>unclassified sequences</taxon>
        <taxon>metagenomes</taxon>
        <taxon>ecological metagenomes</taxon>
    </lineage>
</organism>
<dbReference type="EMBL" id="VSSQ01032841">
    <property type="protein sequence ID" value="MPM84242.1"/>
    <property type="molecule type" value="Genomic_DNA"/>
</dbReference>
<name>A0A645D6I1_9ZZZZ</name>
<protein>
    <recommendedName>
        <fullName evidence="2">DUF3780 domain-containing protein</fullName>
    </recommendedName>
</protein>
<dbReference type="AlphaFoldDB" id="A0A645D6I1"/>
<comment type="caution">
    <text evidence="1">The sequence shown here is derived from an EMBL/GenBank/DDBJ whole genome shotgun (WGS) entry which is preliminary data.</text>
</comment>
<sequence length="162" mass="18783">MTEKQVTYGFGVNPSLSTNHFYVVIPAIQEGPVQIYERFKWTDANEQIIEKSDILRLEISKYKWNKISSELSSEFNTRLKKDKIKAGKFKIGGNPVERLFGKEMMVLLWGIEDSDPSVIPTAVRNWKGLMPEERWWLYTMTNASTGHIKDKKGWHSIKICTL</sequence>
<evidence type="ECO:0000313" key="1">
    <source>
        <dbReference type="EMBL" id="MPM84242.1"/>
    </source>
</evidence>
<accession>A0A645D6I1</accession>
<reference evidence="1" key="1">
    <citation type="submission" date="2019-08" db="EMBL/GenBank/DDBJ databases">
        <authorList>
            <person name="Kucharzyk K."/>
            <person name="Murdoch R.W."/>
            <person name="Higgins S."/>
            <person name="Loffler F."/>
        </authorList>
    </citation>
    <scope>NUCLEOTIDE SEQUENCE</scope>
</reference>
<proteinExistence type="predicted"/>
<dbReference type="Pfam" id="PF12635">
    <property type="entry name" value="DUF3780"/>
    <property type="match status" value="1"/>
</dbReference>
<evidence type="ECO:0008006" key="2">
    <source>
        <dbReference type="Google" id="ProtNLM"/>
    </source>
</evidence>
<dbReference type="InterPro" id="IPR024220">
    <property type="entry name" value="DUF3780"/>
</dbReference>